<keyword evidence="2" id="KW-0326">Glycosidase</keyword>
<organism evidence="5 6">
    <name type="scientific">Halococcoides cellulosivorans</name>
    <dbReference type="NCBI Taxonomy" id="1679096"/>
    <lineage>
        <taxon>Archaea</taxon>
        <taxon>Methanobacteriati</taxon>
        <taxon>Methanobacteriota</taxon>
        <taxon>Stenosarchaea group</taxon>
        <taxon>Halobacteria</taxon>
        <taxon>Halobacteriales</taxon>
        <taxon>Haloarculaceae</taxon>
        <taxon>Halococcoides</taxon>
    </lineage>
</organism>
<sequence length="474" mass="53052">MIIYSPISGTTISFTSNDHRRRHNITPAPPPNLKSCSLGERLTRYRRQNERVTPSNHPDDRPTRSHSPGIPTPRLHVEGNRLVDPSGSQVTLRGLNVADPKRLNRTAAARGKDAIETVEYLTGGAHGWHPRVIRVPVQPVDVGEHPPGWKAGPPEPPAFTREQLEEYLAEHLDPVVDRCEENGVYCIVDFHRHWHTEDRTQRWDDPALAEEVTLFWETVAPRYADRTHVFYEVYNEPTEPGMRADPREEGAAAELWWNWKAVAQPWVDTIREHAPETPTLIGSPTWSQSPEGVYVERFDGENLAYTYHIYAGHEVSREADWAGVGPDAQGTAGVASEVPLFVTEFGWQVEDDLDLFRASTAEFAAPFREWADANDAIHWMAWCADPVWRPALFDRAFVDAEAADSIGEPYDGPVPDLVGEADATDEAGETAETGENTGAWTLREEGAFVKAWLAERRSDGAPQVAAERTVDDHS</sequence>
<keyword evidence="6" id="KW-1185">Reference proteome</keyword>
<feature type="domain" description="Glycoside hydrolase family 5" evidence="4">
    <location>
        <begin position="84"/>
        <end position="385"/>
    </location>
</feature>
<evidence type="ECO:0000313" key="5">
    <source>
        <dbReference type="EMBL" id="AWB27663.1"/>
    </source>
</evidence>
<accession>A0A2R4X1Q5</accession>
<dbReference type="GO" id="GO:0004553">
    <property type="term" value="F:hydrolase activity, hydrolyzing O-glycosyl compounds"/>
    <property type="evidence" value="ECO:0007669"/>
    <property type="project" value="InterPro"/>
</dbReference>
<dbReference type="KEGG" id="harc:HARCEL1_08040"/>
<evidence type="ECO:0000259" key="4">
    <source>
        <dbReference type="Pfam" id="PF00150"/>
    </source>
</evidence>
<dbReference type="PROSITE" id="PS00659">
    <property type="entry name" value="GLYCOSYL_HYDROL_F5"/>
    <property type="match status" value="1"/>
</dbReference>
<gene>
    <name evidence="5" type="ORF">HARCEL1_08040</name>
</gene>
<evidence type="ECO:0000313" key="6">
    <source>
        <dbReference type="Proteomes" id="UP000244727"/>
    </source>
</evidence>
<dbReference type="AlphaFoldDB" id="A0A2R4X1Q5"/>
<dbReference type="PANTHER" id="PTHR34142:SF1">
    <property type="entry name" value="GLYCOSIDE HYDROLASE FAMILY 5 DOMAIN-CONTAINING PROTEIN"/>
    <property type="match status" value="1"/>
</dbReference>
<dbReference type="PANTHER" id="PTHR34142">
    <property type="entry name" value="ENDO-BETA-1,4-GLUCANASE A"/>
    <property type="match status" value="1"/>
</dbReference>
<name>A0A2R4X1Q5_9EURY</name>
<protein>
    <recommendedName>
        <fullName evidence="4">Glycoside hydrolase family 5 domain-containing protein</fullName>
    </recommendedName>
</protein>
<dbReference type="GO" id="GO:0000272">
    <property type="term" value="P:polysaccharide catabolic process"/>
    <property type="evidence" value="ECO:0007669"/>
    <property type="project" value="InterPro"/>
</dbReference>
<dbReference type="Pfam" id="PF00150">
    <property type="entry name" value="Cellulase"/>
    <property type="match status" value="1"/>
</dbReference>
<keyword evidence="1" id="KW-0378">Hydrolase</keyword>
<evidence type="ECO:0000256" key="1">
    <source>
        <dbReference type="ARBA" id="ARBA00022801"/>
    </source>
</evidence>
<dbReference type="SUPFAM" id="SSF51445">
    <property type="entry name" value="(Trans)glycosidases"/>
    <property type="match status" value="1"/>
</dbReference>
<dbReference type="Gene3D" id="3.20.20.80">
    <property type="entry name" value="Glycosidases"/>
    <property type="match status" value="1"/>
</dbReference>
<dbReference type="InterPro" id="IPR017853">
    <property type="entry name" value="GH"/>
</dbReference>
<dbReference type="InterPro" id="IPR018087">
    <property type="entry name" value="Glyco_hydro_5_CS"/>
</dbReference>
<reference evidence="5 6" key="1">
    <citation type="submission" date="2018-04" db="EMBL/GenBank/DDBJ databases">
        <title>Halococcoides cellulosivorans gen. nov., sp. nov., an extremely halophilic cellulose-utilizing haloarchaeon from hypersaline lakes.</title>
        <authorList>
            <person name="Sorokin D.Y."/>
            <person name="Toshchakov S.V."/>
            <person name="Samarov N.I."/>
            <person name="Korzhenkov A."/>
            <person name="Kublanov I.V."/>
        </authorList>
    </citation>
    <scope>NUCLEOTIDE SEQUENCE [LARGE SCALE GENOMIC DNA]</scope>
    <source>
        <strain evidence="5 6">HArcel1</strain>
    </source>
</reference>
<evidence type="ECO:0000256" key="3">
    <source>
        <dbReference type="SAM" id="MobiDB-lite"/>
    </source>
</evidence>
<feature type="region of interest" description="Disordered" evidence="3">
    <location>
        <begin position="14"/>
        <end position="77"/>
    </location>
</feature>
<feature type="compositionally biased region" description="Basic and acidic residues" evidence="3">
    <location>
        <begin position="41"/>
        <end position="50"/>
    </location>
</feature>
<dbReference type="Proteomes" id="UP000244727">
    <property type="component" value="Chromosome"/>
</dbReference>
<proteinExistence type="predicted"/>
<evidence type="ECO:0000256" key="2">
    <source>
        <dbReference type="ARBA" id="ARBA00023295"/>
    </source>
</evidence>
<dbReference type="InterPro" id="IPR001547">
    <property type="entry name" value="Glyco_hydro_5"/>
</dbReference>
<dbReference type="EMBL" id="CP028858">
    <property type="protein sequence ID" value="AWB27663.1"/>
    <property type="molecule type" value="Genomic_DNA"/>
</dbReference>